<dbReference type="Proteomes" id="UP000178721">
    <property type="component" value="Unassembled WGS sequence"/>
</dbReference>
<evidence type="ECO:0000313" key="2">
    <source>
        <dbReference type="EMBL" id="OGZ19579.1"/>
    </source>
</evidence>
<keyword evidence="1" id="KW-0472">Membrane</keyword>
<evidence type="ECO:0000313" key="3">
    <source>
        <dbReference type="Proteomes" id="UP000178721"/>
    </source>
</evidence>
<reference evidence="2 3" key="1">
    <citation type="journal article" date="2016" name="Nat. Commun.">
        <title>Thousands of microbial genomes shed light on interconnected biogeochemical processes in an aquifer system.</title>
        <authorList>
            <person name="Anantharaman K."/>
            <person name="Brown C.T."/>
            <person name="Hug L.A."/>
            <person name="Sharon I."/>
            <person name="Castelle C.J."/>
            <person name="Probst A.J."/>
            <person name="Thomas B.C."/>
            <person name="Singh A."/>
            <person name="Wilkins M.J."/>
            <person name="Karaoz U."/>
            <person name="Brodie E.L."/>
            <person name="Williams K.H."/>
            <person name="Hubbard S.S."/>
            <person name="Banfield J.F."/>
        </authorList>
    </citation>
    <scope>NUCLEOTIDE SEQUENCE [LARGE SCALE GENOMIC DNA]</scope>
</reference>
<dbReference type="EMBL" id="MHMA01000040">
    <property type="protein sequence ID" value="OGZ19579.1"/>
    <property type="molecule type" value="Genomic_DNA"/>
</dbReference>
<dbReference type="AlphaFoldDB" id="A0A1G2E1R4"/>
<gene>
    <name evidence="2" type="ORF">A2654_01375</name>
</gene>
<organism evidence="2 3">
    <name type="scientific">Candidatus Nealsonbacteria bacterium RIFCSPHIGHO2_01_FULL_43_31</name>
    <dbReference type="NCBI Taxonomy" id="1801665"/>
    <lineage>
        <taxon>Bacteria</taxon>
        <taxon>Candidatus Nealsoniibacteriota</taxon>
    </lineage>
</organism>
<protein>
    <recommendedName>
        <fullName evidence="4">Pilus assembly protein PilO</fullName>
    </recommendedName>
</protein>
<sequence length="174" mass="19783">MIQNKNIPLIILGIVVMLLAVGVVRPLFLSIKQNSNIFAGQREVLAELEKKRENIKKFQSTYGTYQVNFKKIDQLFIDQEEPVDFIKFLEKEAGRSKLAIDLAPLSLKAGEEDVWPSIGFQVALIGSFPNFLQFLDKIELNSYLISLSDFSLNKPTKITNGDIEIAFQLKVYTR</sequence>
<accession>A0A1G2E1R4</accession>
<keyword evidence="1" id="KW-1133">Transmembrane helix</keyword>
<evidence type="ECO:0008006" key="4">
    <source>
        <dbReference type="Google" id="ProtNLM"/>
    </source>
</evidence>
<comment type="caution">
    <text evidence="2">The sequence shown here is derived from an EMBL/GenBank/DDBJ whole genome shotgun (WGS) entry which is preliminary data.</text>
</comment>
<dbReference type="Gene3D" id="3.30.70.60">
    <property type="match status" value="1"/>
</dbReference>
<dbReference type="InterPro" id="IPR014717">
    <property type="entry name" value="Transl_elong_EF1B/ribsomal_bS6"/>
</dbReference>
<keyword evidence="1" id="KW-0812">Transmembrane</keyword>
<evidence type="ECO:0000256" key="1">
    <source>
        <dbReference type="SAM" id="Phobius"/>
    </source>
</evidence>
<proteinExistence type="predicted"/>
<feature type="transmembrane region" description="Helical" evidence="1">
    <location>
        <begin position="7"/>
        <end position="28"/>
    </location>
</feature>
<name>A0A1G2E1R4_9BACT</name>